<evidence type="ECO:0000313" key="2">
    <source>
        <dbReference type="EMBL" id="TSP13823.1"/>
    </source>
</evidence>
<dbReference type="EMBL" id="VCIZ01000002">
    <property type="protein sequence ID" value="TSP13823.1"/>
    <property type="molecule type" value="Genomic_DNA"/>
</dbReference>
<dbReference type="EMBL" id="CP097331">
    <property type="protein sequence ID" value="URF06530.1"/>
    <property type="molecule type" value="Genomic_DNA"/>
</dbReference>
<evidence type="ECO:0000313" key="5">
    <source>
        <dbReference type="Proteomes" id="UP001056132"/>
    </source>
</evidence>
<keyword evidence="4" id="KW-1185">Reference proteome</keyword>
<dbReference type="AlphaFoldDB" id="A0AAE9I4Y9"/>
<evidence type="ECO:0000313" key="4">
    <source>
        <dbReference type="Proteomes" id="UP000318943"/>
    </source>
</evidence>
<feature type="domain" description="2,6-dihydroxypyridine 3-monooxygenase substrate binding" evidence="1">
    <location>
        <begin position="167"/>
        <end position="295"/>
    </location>
</feature>
<dbReference type="InterPro" id="IPR036188">
    <property type="entry name" value="FAD/NAD-bd_sf"/>
</dbReference>
<evidence type="ECO:0000313" key="3">
    <source>
        <dbReference type="EMBL" id="URF06530.1"/>
    </source>
</evidence>
<dbReference type="SUPFAM" id="SSF51905">
    <property type="entry name" value="FAD/NAD(P)-binding domain"/>
    <property type="match status" value="1"/>
</dbReference>
<dbReference type="PANTHER" id="PTHR47469">
    <property type="entry name" value="MONOOXYGENASE-LIKE"/>
    <property type="match status" value="1"/>
</dbReference>
<reference evidence="3" key="3">
    <citation type="submission" date="2022-05" db="EMBL/GenBank/DDBJ databases">
        <authorList>
            <person name="Kunte H.-J."/>
        </authorList>
    </citation>
    <scope>NUCLEOTIDE SEQUENCE</scope>
    <source>
        <strain evidence="3">G5</strain>
    </source>
</reference>
<dbReference type="Proteomes" id="UP000318943">
    <property type="component" value="Unassembled WGS sequence"/>
</dbReference>
<evidence type="ECO:0000259" key="1">
    <source>
        <dbReference type="Pfam" id="PF22607"/>
    </source>
</evidence>
<dbReference type="SUPFAM" id="SSF54373">
    <property type="entry name" value="FAD-linked reductases, C-terminal domain"/>
    <property type="match status" value="1"/>
</dbReference>
<dbReference type="KEGG" id="ccam:M5D45_25885"/>
<accession>A0AAE9I4Y9</accession>
<dbReference type="InterPro" id="IPR054707">
    <property type="entry name" value="DhpH_subs-bd"/>
</dbReference>
<dbReference type="Pfam" id="PF22607">
    <property type="entry name" value="FAD_binding-like"/>
    <property type="match status" value="1"/>
</dbReference>
<dbReference type="PANTHER" id="PTHR47469:SF2">
    <property type="entry name" value="OS06G0597600 PROTEIN"/>
    <property type="match status" value="1"/>
</dbReference>
<protein>
    <recommendedName>
        <fullName evidence="1">2,6-dihydroxypyridine 3-monooxygenase substrate binding domain-containing protein</fullName>
    </recommendedName>
</protein>
<organism evidence="3 5">
    <name type="scientific">Cupriavidus campinensis</name>
    <dbReference type="NCBI Taxonomy" id="151783"/>
    <lineage>
        <taxon>Bacteria</taxon>
        <taxon>Pseudomonadati</taxon>
        <taxon>Pseudomonadota</taxon>
        <taxon>Betaproteobacteria</taxon>
        <taxon>Burkholderiales</taxon>
        <taxon>Burkholderiaceae</taxon>
        <taxon>Cupriavidus</taxon>
    </lineage>
</organism>
<reference evidence="3" key="2">
    <citation type="journal article" date="2022" name="Microbiol. Resour. Announc.">
        <title>Genome Sequence of Cupriavidus campinensis Strain G5, a Member of a Bacterial Consortium Capable of Polyethylene Degradation.</title>
        <authorList>
            <person name="Schneider B."/>
            <person name="Pfeiffer F."/>
            <person name="Dyall-Smith M."/>
            <person name="Kunte H.J."/>
        </authorList>
    </citation>
    <scope>NUCLEOTIDE SEQUENCE</scope>
    <source>
        <strain evidence="3">G5</strain>
    </source>
</reference>
<dbReference type="PRINTS" id="PR00420">
    <property type="entry name" value="RNGMNOXGNASE"/>
</dbReference>
<dbReference type="RefSeq" id="WP_144196524.1">
    <property type="nucleotide sequence ID" value="NZ_CAJPVH010000005.1"/>
</dbReference>
<dbReference type="Gene3D" id="3.50.50.60">
    <property type="entry name" value="FAD/NAD(P)-binding domain"/>
    <property type="match status" value="2"/>
</dbReference>
<name>A0AAE9I4Y9_9BURK</name>
<reference evidence="2 4" key="1">
    <citation type="submission" date="2019-05" db="EMBL/GenBank/DDBJ databases">
        <title>Whole genome sequence analysis of Cupriavidus campinensis S14E4C strain.</title>
        <authorList>
            <person name="Abbaszade G."/>
            <person name="Szabo A."/>
            <person name="Toumi M."/>
            <person name="Toth E."/>
        </authorList>
    </citation>
    <scope>NUCLEOTIDE SEQUENCE [LARGE SCALE GENOMIC DNA]</scope>
    <source>
        <strain evidence="2 4">S14E4C</strain>
    </source>
</reference>
<sequence>MHPTSTPRAVIIGGSLGGLFTALCLRAIGWHVDVFERSPQALDSRGGGLVLQPDVADALAFAGAPLPEDFGVPSGGRIFVTRSGDVRRVYMPQTQIAWNGLYGHMRHALGPRAVHAGETFLALRQHGARVTACFASGRTETADLLVAADGPLSTVRAQLLPGAAPAYAGYAAWRGVLPESALPDATRQLLHNTFAFEEGHGHQLLTYLIPGENGETAPGQRRQNWVWYRPLPGGPARDAALRDRVGHQHLHSLPPGVMRDGEIDGLRHAARRDLAPDLATLVTGTPDPFLQLIHDYEAPRMVFGRVVLTGDAAFVARPHTGAGAGKAAGNAVALGRALHANRGGIDAALSLWERTQLPAGAQLVRWGMALGTRIMGRHDAA</sequence>
<proteinExistence type="predicted"/>
<dbReference type="NCBIfam" id="NF005566">
    <property type="entry name" value="PRK07236.1"/>
    <property type="match status" value="1"/>
</dbReference>
<dbReference type="Proteomes" id="UP001056132">
    <property type="component" value="Chromosome 2"/>
</dbReference>
<dbReference type="InterPro" id="IPR053212">
    <property type="entry name" value="DHP_3-monooxygenase"/>
</dbReference>
<gene>
    <name evidence="2" type="ORF">FGG12_04895</name>
    <name evidence="3" type="ORF">M5D45_25885</name>
</gene>